<sequence>MGSAGKRFLYIMILLAVGSGLAPNNKIQASDRSVMNQTSDWFFPAEGTISDVFDSRGGLHKGIDIAGSYHTPIFAVGNGIVTKSYRSSSYGNVVFIHHLNGFETVYAHLDERLVTKGEKVIKGEEIGLMGSTGNSTGNHLHFEVHNGKWTISKVNAIDPFDVFGKGKIGQSVVALEHHPYPAIEVSGGVTSHLIDNRKNISIYIVAKNETLWEIAKKHNTTVKKLITINHLKDKGSQIFPNQKIAIPK</sequence>
<dbReference type="SUPFAM" id="SSF51261">
    <property type="entry name" value="Duplicated hybrid motif"/>
    <property type="match status" value="1"/>
</dbReference>
<evidence type="ECO:0000259" key="1">
    <source>
        <dbReference type="PROSITE" id="PS51782"/>
    </source>
</evidence>
<protein>
    <submittedName>
        <fullName evidence="2">Peptidoglycan DD-metalloendopeptidase family protein</fullName>
    </submittedName>
</protein>
<dbReference type="InterPro" id="IPR050570">
    <property type="entry name" value="Cell_wall_metabolism_enzyme"/>
</dbReference>
<dbReference type="PANTHER" id="PTHR21666:SF270">
    <property type="entry name" value="MUREIN HYDROLASE ACTIVATOR ENVC"/>
    <property type="match status" value="1"/>
</dbReference>
<dbReference type="InterPro" id="IPR036779">
    <property type="entry name" value="LysM_dom_sf"/>
</dbReference>
<comment type="caution">
    <text evidence="2">The sequence shown here is derived from an EMBL/GenBank/DDBJ whole genome shotgun (WGS) entry which is preliminary data.</text>
</comment>
<evidence type="ECO:0000313" key="2">
    <source>
        <dbReference type="EMBL" id="MED1204913.1"/>
    </source>
</evidence>
<keyword evidence="3" id="KW-1185">Reference proteome</keyword>
<dbReference type="Proteomes" id="UP001341444">
    <property type="component" value="Unassembled WGS sequence"/>
</dbReference>
<accession>A0ABU6MMR2</accession>
<gene>
    <name evidence="2" type="ORF">P4T90_17855</name>
</gene>
<dbReference type="Gene3D" id="3.10.350.10">
    <property type="entry name" value="LysM domain"/>
    <property type="match status" value="1"/>
</dbReference>
<feature type="domain" description="LysM" evidence="1">
    <location>
        <begin position="201"/>
        <end position="246"/>
    </location>
</feature>
<dbReference type="EMBL" id="JARMAB010000027">
    <property type="protein sequence ID" value="MED1204913.1"/>
    <property type="molecule type" value="Genomic_DNA"/>
</dbReference>
<dbReference type="InterPro" id="IPR018392">
    <property type="entry name" value="LysM"/>
</dbReference>
<dbReference type="CDD" id="cd00118">
    <property type="entry name" value="LysM"/>
    <property type="match status" value="1"/>
</dbReference>
<name>A0ABU6MMR2_9BACI</name>
<reference evidence="2 3" key="1">
    <citation type="submission" date="2023-03" db="EMBL/GenBank/DDBJ databases">
        <title>Bacillus Genome Sequencing.</title>
        <authorList>
            <person name="Dunlap C."/>
        </authorList>
    </citation>
    <scope>NUCLEOTIDE SEQUENCE [LARGE SCALE GENOMIC DNA]</scope>
    <source>
        <strain evidence="2 3">B-23453</strain>
    </source>
</reference>
<dbReference type="PANTHER" id="PTHR21666">
    <property type="entry name" value="PEPTIDASE-RELATED"/>
    <property type="match status" value="1"/>
</dbReference>
<dbReference type="SUPFAM" id="SSF54106">
    <property type="entry name" value="LysM domain"/>
    <property type="match status" value="1"/>
</dbReference>
<dbReference type="Pfam" id="PF01476">
    <property type="entry name" value="LysM"/>
    <property type="match status" value="1"/>
</dbReference>
<dbReference type="InterPro" id="IPR011055">
    <property type="entry name" value="Dup_hybrid_motif"/>
</dbReference>
<dbReference type="SMART" id="SM00257">
    <property type="entry name" value="LysM"/>
    <property type="match status" value="1"/>
</dbReference>
<evidence type="ECO:0000313" key="3">
    <source>
        <dbReference type="Proteomes" id="UP001341444"/>
    </source>
</evidence>
<dbReference type="PROSITE" id="PS51782">
    <property type="entry name" value="LYSM"/>
    <property type="match status" value="1"/>
</dbReference>
<dbReference type="Pfam" id="PF01551">
    <property type="entry name" value="Peptidase_M23"/>
    <property type="match status" value="1"/>
</dbReference>
<dbReference type="Gene3D" id="2.70.70.10">
    <property type="entry name" value="Glucose Permease (Domain IIA)"/>
    <property type="match status" value="1"/>
</dbReference>
<proteinExistence type="predicted"/>
<organism evidence="2 3">
    <name type="scientific">Heyndrickxia acidicola</name>
    <dbReference type="NCBI Taxonomy" id="209389"/>
    <lineage>
        <taxon>Bacteria</taxon>
        <taxon>Bacillati</taxon>
        <taxon>Bacillota</taxon>
        <taxon>Bacilli</taxon>
        <taxon>Bacillales</taxon>
        <taxon>Bacillaceae</taxon>
        <taxon>Heyndrickxia</taxon>
    </lineage>
</organism>
<dbReference type="RefSeq" id="WP_157090579.1">
    <property type="nucleotide sequence ID" value="NZ_JARMAB010000027.1"/>
</dbReference>
<dbReference type="CDD" id="cd12797">
    <property type="entry name" value="M23_peptidase"/>
    <property type="match status" value="1"/>
</dbReference>
<dbReference type="InterPro" id="IPR016047">
    <property type="entry name" value="M23ase_b-sheet_dom"/>
</dbReference>